<dbReference type="EMBL" id="JAKTTI010000008">
    <property type="protein sequence ID" value="MCH1625187.1"/>
    <property type="molecule type" value="Genomic_DNA"/>
</dbReference>
<comment type="caution">
    <text evidence="1">The sequence shown here is derived from an EMBL/GenBank/DDBJ whole genome shotgun (WGS) entry which is preliminary data.</text>
</comment>
<accession>A0AAW5DX08</accession>
<dbReference type="RefSeq" id="WP_240254234.1">
    <property type="nucleotide sequence ID" value="NZ_JAKTTI010000008.1"/>
</dbReference>
<dbReference type="Proteomes" id="UP001431131">
    <property type="component" value="Unassembled WGS sequence"/>
</dbReference>
<gene>
    <name evidence="1" type="ORF">MJG50_07595</name>
</gene>
<evidence type="ECO:0000313" key="2">
    <source>
        <dbReference type="Proteomes" id="UP001431131"/>
    </source>
</evidence>
<dbReference type="AlphaFoldDB" id="A0AAW5DX08"/>
<evidence type="ECO:0000313" key="1">
    <source>
        <dbReference type="EMBL" id="MCH1625187.1"/>
    </source>
</evidence>
<keyword evidence="2" id="KW-1185">Reference proteome</keyword>
<organism evidence="1 2">
    <name type="scientific">Fredinandcohnia quinoae</name>
    <dbReference type="NCBI Taxonomy" id="2918902"/>
    <lineage>
        <taxon>Bacteria</taxon>
        <taxon>Bacillati</taxon>
        <taxon>Bacillota</taxon>
        <taxon>Bacilli</taxon>
        <taxon>Bacillales</taxon>
        <taxon>Bacillaceae</taxon>
        <taxon>Fredinandcohnia</taxon>
    </lineage>
</organism>
<protein>
    <submittedName>
        <fullName evidence="1">Uncharacterized protein</fullName>
    </submittedName>
</protein>
<sequence length="62" mass="7346">MNSEELIRFEEKINNLAKGIAMHLETLQGQIGEKFEQYDKNYTEKFMKIDSLLEEKVVPRVE</sequence>
<name>A0AAW5DX08_9BACI</name>
<proteinExistence type="predicted"/>
<reference evidence="1" key="1">
    <citation type="submission" date="2022-02" db="EMBL/GenBank/DDBJ databases">
        <title>Fredinandcohnia quinoae sp. nov. isolated from Chenopodium quinoa seeds.</title>
        <authorList>
            <person name="Saati-Santamaria Z."/>
            <person name="Flores-Felix J.D."/>
            <person name="Igual J.M."/>
            <person name="Velazquez E."/>
            <person name="Garcia-Fraile P."/>
            <person name="Martinez-Molina E."/>
        </authorList>
    </citation>
    <scope>NUCLEOTIDE SEQUENCE</scope>
    <source>
        <strain evidence="1">SECRCQ15</strain>
    </source>
</reference>